<feature type="domain" description="USP" evidence="7">
    <location>
        <begin position="1"/>
        <end position="352"/>
    </location>
</feature>
<keyword evidence="3" id="KW-0833">Ubl conjugation pathway</keyword>
<dbReference type="InterPro" id="IPR018200">
    <property type="entry name" value="USP_CS"/>
</dbReference>
<dbReference type="SMART" id="SM00165">
    <property type="entry name" value="UBA"/>
    <property type="match status" value="2"/>
</dbReference>
<dbReference type="SUPFAM" id="SSF46934">
    <property type="entry name" value="UBA-like"/>
    <property type="match status" value="1"/>
</dbReference>
<dbReference type="AlphaFoldDB" id="A0A834B1N3"/>
<gene>
    <name evidence="9" type="ORF">HJG60_020069</name>
</gene>
<comment type="caution">
    <text evidence="9">The sequence shown here is derived from an EMBL/GenBank/DDBJ whole genome shotgun (WGS) entry which is preliminary data.</text>
</comment>
<dbReference type="SMART" id="SM00290">
    <property type="entry name" value="ZnF_UBP"/>
    <property type="match status" value="1"/>
</dbReference>
<dbReference type="InterPro" id="IPR028889">
    <property type="entry name" value="USP"/>
</dbReference>
<feature type="domain" description="UBA" evidence="6">
    <location>
        <begin position="150"/>
        <end position="191"/>
    </location>
</feature>
<dbReference type="Proteomes" id="UP000664940">
    <property type="component" value="Unassembled WGS sequence"/>
</dbReference>
<dbReference type="CDD" id="cd14386">
    <property type="entry name" value="UBA2_UBP5"/>
    <property type="match status" value="1"/>
</dbReference>
<evidence type="ECO:0000313" key="10">
    <source>
        <dbReference type="Proteomes" id="UP000664940"/>
    </source>
</evidence>
<organism evidence="9 10">
    <name type="scientific">Phyllostomus discolor</name>
    <name type="common">pale spear-nosed bat</name>
    <dbReference type="NCBI Taxonomy" id="89673"/>
    <lineage>
        <taxon>Eukaryota</taxon>
        <taxon>Metazoa</taxon>
        <taxon>Chordata</taxon>
        <taxon>Craniata</taxon>
        <taxon>Vertebrata</taxon>
        <taxon>Euteleostomi</taxon>
        <taxon>Mammalia</taxon>
        <taxon>Eutheria</taxon>
        <taxon>Laurasiatheria</taxon>
        <taxon>Chiroptera</taxon>
        <taxon>Yangochiroptera</taxon>
        <taxon>Phyllostomidae</taxon>
        <taxon>Phyllostominae</taxon>
        <taxon>Phyllostomus</taxon>
    </lineage>
</organism>
<dbReference type="PANTHER" id="PTHR24006:SF655">
    <property type="entry name" value="UBIQUITIN CARBOXYL-TERMINAL HYDROLASE 5"/>
    <property type="match status" value="1"/>
</dbReference>
<feature type="domain" description="UBP-type" evidence="8">
    <location>
        <begin position="1"/>
        <end position="85"/>
    </location>
</feature>
<keyword evidence="1" id="KW-0479">Metal-binding</keyword>
<keyword evidence="2 5" id="KW-0863">Zinc-finger</keyword>
<dbReference type="InterPro" id="IPR001607">
    <property type="entry name" value="Znf_UBP"/>
</dbReference>
<evidence type="ECO:0000259" key="7">
    <source>
        <dbReference type="PROSITE" id="PS50235"/>
    </source>
</evidence>
<reference evidence="9 10" key="1">
    <citation type="journal article" date="2020" name="Nature">
        <title>Six reference-quality genomes reveal evolution of bat adaptations.</title>
        <authorList>
            <person name="Jebb D."/>
            <person name="Huang Z."/>
            <person name="Pippel M."/>
            <person name="Hughes G.M."/>
            <person name="Lavrichenko K."/>
            <person name="Devanna P."/>
            <person name="Winkler S."/>
            <person name="Jermiin L.S."/>
            <person name="Skirmuntt E.C."/>
            <person name="Katzourakis A."/>
            <person name="Burkitt-Gray L."/>
            <person name="Ray D.A."/>
            <person name="Sullivan K.A.M."/>
            <person name="Roscito J.G."/>
            <person name="Kirilenko B.M."/>
            <person name="Davalos L.M."/>
            <person name="Corthals A.P."/>
            <person name="Power M.L."/>
            <person name="Jones G."/>
            <person name="Ransome R.D."/>
            <person name="Dechmann D.K.N."/>
            <person name="Locatelli A.G."/>
            <person name="Puechmaille S.J."/>
            <person name="Fedrigo O."/>
            <person name="Jarvis E.D."/>
            <person name="Hiller M."/>
            <person name="Vernes S.C."/>
            <person name="Myers E.W."/>
            <person name="Teeling E.C."/>
        </authorList>
    </citation>
    <scope>NUCLEOTIDE SEQUENCE [LARGE SCALE GENOMIC DNA]</scope>
    <source>
        <strain evidence="9">Bat1K_MPI-CBG_1</strain>
    </source>
</reference>
<feature type="domain" description="UBA" evidence="6">
    <location>
        <begin position="218"/>
        <end position="258"/>
    </location>
</feature>
<dbReference type="InterPro" id="IPR015940">
    <property type="entry name" value="UBA"/>
</dbReference>
<dbReference type="InterPro" id="IPR009060">
    <property type="entry name" value="UBA-like_sf"/>
</dbReference>
<dbReference type="InterPro" id="IPR001394">
    <property type="entry name" value="Peptidase_C19_UCH"/>
</dbReference>
<sequence>MRENLWLNLTDGSILCGRRYFDGSGGNNHAVEHFRETGYPLAVKLGTITSCLEAYGAPEQVDDFWSTALQAKSVAVKTTRFASFPDYLVIQIKKFTFGLDWVPKKLDVSIEMPEELDISQLRGTGLQPGEEELPDIAPPLVTPDEPKAPMLDESVIIQLVEMGFPMDACRKAVYYTGNSGAEAAMNWVMSHMDDPDFANPLILPGSSGPGSTSAAADPPPEDCVTTIVSMGFSRDQALKALRATNNSLERAVDWIFSHIDDLDAEAAMDISEGRSAADSISESVPVGPKVRDGSGKYQLFAFISHMGTSTMCGHYVCHIKKEGRWVIYNDQKVCASEKPPKDLGYIYFYQRVAS</sequence>
<dbReference type="PROSITE" id="PS50235">
    <property type="entry name" value="USP_3"/>
    <property type="match status" value="1"/>
</dbReference>
<dbReference type="PROSITE" id="PS50030">
    <property type="entry name" value="UBA"/>
    <property type="match status" value="2"/>
</dbReference>
<dbReference type="Pfam" id="PF00443">
    <property type="entry name" value="UCH"/>
    <property type="match status" value="1"/>
</dbReference>
<dbReference type="PROSITE" id="PS00973">
    <property type="entry name" value="USP_2"/>
    <property type="match status" value="1"/>
</dbReference>
<dbReference type="GO" id="GO:0005829">
    <property type="term" value="C:cytosol"/>
    <property type="evidence" value="ECO:0007669"/>
    <property type="project" value="TreeGrafter"/>
</dbReference>
<dbReference type="Gene3D" id="3.90.70.10">
    <property type="entry name" value="Cysteine proteinases"/>
    <property type="match status" value="1"/>
</dbReference>
<evidence type="ECO:0000256" key="5">
    <source>
        <dbReference type="PROSITE-ProRule" id="PRU00502"/>
    </source>
</evidence>
<dbReference type="GO" id="GO:0004843">
    <property type="term" value="F:cysteine-type deubiquitinase activity"/>
    <property type="evidence" value="ECO:0007669"/>
    <property type="project" value="InterPro"/>
</dbReference>
<dbReference type="FunFam" id="1.10.8.10:FF:000016">
    <property type="entry name" value="Ubiquitin carboxyl-terminal hydrolase"/>
    <property type="match status" value="1"/>
</dbReference>
<dbReference type="InterPro" id="IPR050164">
    <property type="entry name" value="Peptidase_C19"/>
</dbReference>
<accession>A0A834B1N3</accession>
<dbReference type="GO" id="GO:0008270">
    <property type="term" value="F:zinc ion binding"/>
    <property type="evidence" value="ECO:0007669"/>
    <property type="project" value="UniProtKB-KW"/>
</dbReference>
<dbReference type="SUPFAM" id="SSF54001">
    <property type="entry name" value="Cysteine proteinases"/>
    <property type="match status" value="1"/>
</dbReference>
<dbReference type="InterPro" id="IPR041812">
    <property type="entry name" value="UBP5_UBA1"/>
</dbReference>
<evidence type="ECO:0000256" key="2">
    <source>
        <dbReference type="ARBA" id="ARBA00022771"/>
    </source>
</evidence>
<name>A0A834B1N3_9CHIR</name>
<evidence type="ECO:0000259" key="6">
    <source>
        <dbReference type="PROSITE" id="PS50030"/>
    </source>
</evidence>
<dbReference type="GO" id="GO:0005634">
    <property type="term" value="C:nucleus"/>
    <property type="evidence" value="ECO:0007669"/>
    <property type="project" value="TreeGrafter"/>
</dbReference>
<dbReference type="Pfam" id="PF00627">
    <property type="entry name" value="UBA"/>
    <property type="match status" value="2"/>
</dbReference>
<evidence type="ECO:0000313" key="9">
    <source>
        <dbReference type="EMBL" id="KAF6122505.1"/>
    </source>
</evidence>
<evidence type="ECO:0000256" key="1">
    <source>
        <dbReference type="ARBA" id="ARBA00022723"/>
    </source>
</evidence>
<dbReference type="Gene3D" id="1.10.8.10">
    <property type="entry name" value="DNA helicase RuvA subunit, C-terminal domain"/>
    <property type="match status" value="2"/>
</dbReference>
<evidence type="ECO:0000256" key="4">
    <source>
        <dbReference type="ARBA" id="ARBA00022833"/>
    </source>
</evidence>
<dbReference type="GO" id="GO:0016579">
    <property type="term" value="P:protein deubiquitination"/>
    <property type="evidence" value="ECO:0007669"/>
    <property type="project" value="InterPro"/>
</dbReference>
<dbReference type="FunFam" id="3.90.70.10:FF:000042">
    <property type="entry name" value="Ubiquitin carboxyl-terminal hydrolase"/>
    <property type="match status" value="1"/>
</dbReference>
<dbReference type="Pfam" id="PF02148">
    <property type="entry name" value="zf-UBP"/>
    <property type="match status" value="1"/>
</dbReference>
<dbReference type="InterPro" id="IPR038765">
    <property type="entry name" value="Papain-like_cys_pep_sf"/>
</dbReference>
<dbReference type="SUPFAM" id="SSF57850">
    <property type="entry name" value="RING/U-box"/>
    <property type="match status" value="1"/>
</dbReference>
<dbReference type="PANTHER" id="PTHR24006">
    <property type="entry name" value="UBIQUITIN CARBOXYL-TERMINAL HYDROLASE"/>
    <property type="match status" value="1"/>
</dbReference>
<dbReference type="PROSITE" id="PS50271">
    <property type="entry name" value="ZF_UBP"/>
    <property type="match status" value="1"/>
</dbReference>
<evidence type="ECO:0000259" key="8">
    <source>
        <dbReference type="PROSITE" id="PS50271"/>
    </source>
</evidence>
<dbReference type="EMBL" id="JABVXQ010000003">
    <property type="protein sequence ID" value="KAF6122505.1"/>
    <property type="molecule type" value="Genomic_DNA"/>
</dbReference>
<keyword evidence="4" id="KW-0862">Zinc</keyword>
<proteinExistence type="predicted"/>
<protein>
    <submittedName>
        <fullName evidence="9">Ubiquitin specific peptidase 5</fullName>
    </submittedName>
</protein>
<dbReference type="FunFam" id="1.10.8.10:FF:000087">
    <property type="entry name" value="Ubiquitin carboxyl-terminal hydrolase"/>
    <property type="match status" value="1"/>
</dbReference>
<dbReference type="CDD" id="cd14383">
    <property type="entry name" value="UBA1_UBP5"/>
    <property type="match status" value="1"/>
</dbReference>
<evidence type="ECO:0000256" key="3">
    <source>
        <dbReference type="ARBA" id="ARBA00022786"/>
    </source>
</evidence>